<evidence type="ECO:0000313" key="2">
    <source>
        <dbReference type="EMBL" id="KAG9694599.1"/>
    </source>
</evidence>
<evidence type="ECO:0000313" key="3">
    <source>
        <dbReference type="Proteomes" id="UP000779574"/>
    </source>
</evidence>
<gene>
    <name evidence="2" type="ORF">KCU76_g5109</name>
</gene>
<evidence type="ECO:0000256" key="1">
    <source>
        <dbReference type="SAM" id="MobiDB-lite"/>
    </source>
</evidence>
<accession>A0A9P8EP33</accession>
<feature type="non-terminal residue" evidence="2">
    <location>
        <position position="1"/>
    </location>
</feature>
<dbReference type="EMBL" id="JAHFXF010000156">
    <property type="protein sequence ID" value="KAG9694599.1"/>
    <property type="molecule type" value="Genomic_DNA"/>
</dbReference>
<comment type="caution">
    <text evidence="2">The sequence shown here is derived from an EMBL/GenBank/DDBJ whole genome shotgun (WGS) entry which is preliminary data.</text>
</comment>
<protein>
    <submittedName>
        <fullName evidence="2">Uncharacterized protein</fullName>
    </submittedName>
</protein>
<dbReference type="AlphaFoldDB" id="A0A9P8EP33"/>
<reference evidence="2" key="2">
    <citation type="submission" date="2021-08" db="EMBL/GenBank/DDBJ databases">
        <authorList>
            <person name="Gostincar C."/>
            <person name="Sun X."/>
            <person name="Song Z."/>
            <person name="Gunde-Cimerman N."/>
        </authorList>
    </citation>
    <scope>NUCLEOTIDE SEQUENCE</scope>
    <source>
        <strain evidence="2">EXF-9911</strain>
    </source>
</reference>
<feature type="compositionally biased region" description="Acidic residues" evidence="1">
    <location>
        <begin position="219"/>
        <end position="229"/>
    </location>
</feature>
<feature type="region of interest" description="Disordered" evidence="1">
    <location>
        <begin position="175"/>
        <end position="229"/>
    </location>
</feature>
<dbReference type="Proteomes" id="UP000779574">
    <property type="component" value="Unassembled WGS sequence"/>
</dbReference>
<sequence>MSPIESPSPKSFLIAPLTSPSLKFTDIKTWSQDLSRSDFAQLLHCSDSLWSERSRPVSSQGERLNDGLISRIRNLDLVEDTGDSVETSIEQQLNDATNAPDEEECPTGHDTLDCEDCGGPEQIWETSHNDYHCKGIEAERYRWKDCYCINWENDRGPCRLGHDWDDNYFPFKNLPDLPSPSANSSDHEDLADDPSDPKNEPTNGQDALESGLENSATATEEEEQRTEQD</sequence>
<reference evidence="2" key="1">
    <citation type="journal article" date="2021" name="J Fungi (Basel)">
        <title>Virulence traits and population genomics of the black yeast Aureobasidium melanogenum.</title>
        <authorList>
            <person name="Cernosa A."/>
            <person name="Sun X."/>
            <person name="Gostincar C."/>
            <person name="Fang C."/>
            <person name="Gunde-Cimerman N."/>
            <person name="Song Z."/>
        </authorList>
    </citation>
    <scope>NUCLEOTIDE SEQUENCE</scope>
    <source>
        <strain evidence="2">EXF-9911</strain>
    </source>
</reference>
<organism evidence="2 3">
    <name type="scientific">Aureobasidium melanogenum</name>
    <name type="common">Aureobasidium pullulans var. melanogenum</name>
    <dbReference type="NCBI Taxonomy" id="46634"/>
    <lineage>
        <taxon>Eukaryota</taxon>
        <taxon>Fungi</taxon>
        <taxon>Dikarya</taxon>
        <taxon>Ascomycota</taxon>
        <taxon>Pezizomycotina</taxon>
        <taxon>Dothideomycetes</taxon>
        <taxon>Dothideomycetidae</taxon>
        <taxon>Dothideales</taxon>
        <taxon>Saccotheciaceae</taxon>
        <taxon>Aureobasidium</taxon>
    </lineage>
</organism>
<proteinExistence type="predicted"/>
<name>A0A9P8EP33_AURME</name>